<proteinExistence type="predicted"/>
<dbReference type="Proteomes" id="UP000492821">
    <property type="component" value="Unassembled WGS sequence"/>
</dbReference>
<keyword evidence="2" id="KW-1185">Reference proteome</keyword>
<organism evidence="2 3">
    <name type="scientific">Panagrellus redivivus</name>
    <name type="common">Microworm</name>
    <dbReference type="NCBI Taxonomy" id="6233"/>
    <lineage>
        <taxon>Eukaryota</taxon>
        <taxon>Metazoa</taxon>
        <taxon>Ecdysozoa</taxon>
        <taxon>Nematoda</taxon>
        <taxon>Chromadorea</taxon>
        <taxon>Rhabditida</taxon>
        <taxon>Tylenchina</taxon>
        <taxon>Panagrolaimomorpha</taxon>
        <taxon>Panagrolaimoidea</taxon>
        <taxon>Panagrolaimidae</taxon>
        <taxon>Panagrellus</taxon>
    </lineage>
</organism>
<reference evidence="2" key="1">
    <citation type="journal article" date="2013" name="Genetics">
        <title>The draft genome and transcriptome of Panagrellus redivivus are shaped by the harsh demands of a free-living lifestyle.</title>
        <authorList>
            <person name="Srinivasan J."/>
            <person name="Dillman A.R."/>
            <person name="Macchietto M.G."/>
            <person name="Heikkinen L."/>
            <person name="Lakso M."/>
            <person name="Fracchia K.M."/>
            <person name="Antoshechkin I."/>
            <person name="Mortazavi A."/>
            <person name="Wong G."/>
            <person name="Sternberg P.W."/>
        </authorList>
    </citation>
    <scope>NUCLEOTIDE SEQUENCE [LARGE SCALE GENOMIC DNA]</scope>
    <source>
        <strain evidence="2">MT8872</strain>
    </source>
</reference>
<feature type="region of interest" description="Disordered" evidence="1">
    <location>
        <begin position="133"/>
        <end position="205"/>
    </location>
</feature>
<protein>
    <submittedName>
        <fullName evidence="3">Uncharacterized protein</fullName>
    </submittedName>
</protein>
<evidence type="ECO:0000256" key="1">
    <source>
        <dbReference type="SAM" id="MobiDB-lite"/>
    </source>
</evidence>
<reference evidence="3" key="2">
    <citation type="submission" date="2020-10" db="UniProtKB">
        <authorList>
            <consortium name="WormBaseParasite"/>
        </authorList>
    </citation>
    <scope>IDENTIFICATION</scope>
</reference>
<evidence type="ECO:0000313" key="2">
    <source>
        <dbReference type="Proteomes" id="UP000492821"/>
    </source>
</evidence>
<dbReference type="WBParaSite" id="Pan_g10528.t1">
    <property type="protein sequence ID" value="Pan_g10528.t1"/>
    <property type="gene ID" value="Pan_g10528"/>
</dbReference>
<name>A0A7E4UMG8_PANRE</name>
<sequence length="205" mass="22815">MRASSKPNCTQIDAEKAVKVVPDGQLNGVVEKLTKRAGMQKFLEQIDVKPIMDEVRQRMKQESNHSASFINTEVSIRASALSKTSPFVQEFTKEVNQILATVEFKNDLEQMLAPFVSEVTGHYPNREVVDMEVSNGTSTPDEEQPCSSKDPPPPVRITSSMLIPPPRTSTDQDGWPPLIPPTLESAISLPPLPPNMGTHNYYRRD</sequence>
<dbReference type="AlphaFoldDB" id="A0A7E4UMG8"/>
<accession>A0A7E4UMG8</accession>
<evidence type="ECO:0000313" key="3">
    <source>
        <dbReference type="WBParaSite" id="Pan_g10528.t1"/>
    </source>
</evidence>